<accession>A0A7W7D3U0</accession>
<name>A0A7W7D3U0_9ACTN</name>
<comment type="caution">
    <text evidence="2">The sequence shown here is derived from an EMBL/GenBank/DDBJ whole genome shotgun (WGS) entry which is preliminary data.</text>
</comment>
<evidence type="ECO:0000256" key="1">
    <source>
        <dbReference type="SAM" id="MobiDB-lite"/>
    </source>
</evidence>
<dbReference type="AlphaFoldDB" id="A0A7W7D3U0"/>
<dbReference type="EMBL" id="JACHND010000001">
    <property type="protein sequence ID" value="MBB4699469.1"/>
    <property type="molecule type" value="Genomic_DNA"/>
</dbReference>
<dbReference type="RefSeq" id="WP_184877021.1">
    <property type="nucleotide sequence ID" value="NZ_BOOV01000024.1"/>
</dbReference>
<keyword evidence="3" id="KW-1185">Reference proteome</keyword>
<evidence type="ECO:0000313" key="3">
    <source>
        <dbReference type="Proteomes" id="UP000542210"/>
    </source>
</evidence>
<organism evidence="2 3">
    <name type="scientific">Sphaerisporangium siamense</name>
    <dbReference type="NCBI Taxonomy" id="795645"/>
    <lineage>
        <taxon>Bacteria</taxon>
        <taxon>Bacillati</taxon>
        <taxon>Actinomycetota</taxon>
        <taxon>Actinomycetes</taxon>
        <taxon>Streptosporangiales</taxon>
        <taxon>Streptosporangiaceae</taxon>
        <taxon>Sphaerisporangium</taxon>
    </lineage>
</organism>
<evidence type="ECO:0008006" key="4">
    <source>
        <dbReference type="Google" id="ProtNLM"/>
    </source>
</evidence>
<dbReference type="Pfam" id="PF11387">
    <property type="entry name" value="DUF2795"/>
    <property type="match status" value="1"/>
</dbReference>
<evidence type="ECO:0000313" key="2">
    <source>
        <dbReference type="EMBL" id="MBB4699469.1"/>
    </source>
</evidence>
<dbReference type="Proteomes" id="UP000542210">
    <property type="component" value="Unassembled WGS sequence"/>
</dbReference>
<gene>
    <name evidence="2" type="ORF">BJ982_001013</name>
</gene>
<sequence>MQREDAGNGQAQGFSPAHEPRSPEGIGAREVGERSELATWISGTHAFPADRDELVERARQEQAPDGVLSALRALPDRRFENLEEVAEQLGLGGGFHA</sequence>
<feature type="region of interest" description="Disordered" evidence="1">
    <location>
        <begin position="1"/>
        <end position="35"/>
    </location>
</feature>
<proteinExistence type="predicted"/>
<dbReference type="InterPro" id="IPR021527">
    <property type="entry name" value="DUF2795"/>
</dbReference>
<reference evidence="2 3" key="1">
    <citation type="submission" date="2020-08" db="EMBL/GenBank/DDBJ databases">
        <title>Sequencing the genomes of 1000 actinobacteria strains.</title>
        <authorList>
            <person name="Klenk H.-P."/>
        </authorList>
    </citation>
    <scope>NUCLEOTIDE SEQUENCE [LARGE SCALE GENOMIC DNA]</scope>
    <source>
        <strain evidence="2 3">DSM 45784</strain>
    </source>
</reference>
<protein>
    <recommendedName>
        <fullName evidence="4">DUF2795 domain-containing protein</fullName>
    </recommendedName>
</protein>